<gene>
    <name evidence="1" type="ORF">DOK79_000439</name>
</gene>
<dbReference type="Proteomes" id="UP000664360">
    <property type="component" value="Chromosome"/>
</dbReference>
<evidence type="ECO:0000313" key="2">
    <source>
        <dbReference type="Proteomes" id="UP000664360"/>
    </source>
</evidence>
<proteinExistence type="predicted"/>
<evidence type="ECO:0008006" key="3">
    <source>
        <dbReference type="Google" id="ProtNLM"/>
    </source>
</evidence>
<name>A0ABZ2ST55_9ENTE</name>
<protein>
    <recommendedName>
        <fullName evidence="3">Phage protein</fullName>
    </recommendedName>
</protein>
<sequence>MKKIRIDIETCWAGVGAVEYFEVEDDATEEKIVEEAKEIFYNYCNYGYEEVQ</sequence>
<organism evidence="1 2">
    <name type="scientific">Candidatus Enterococcus mangumiae</name>
    <dbReference type="NCBI Taxonomy" id="2230878"/>
    <lineage>
        <taxon>Bacteria</taxon>
        <taxon>Bacillati</taxon>
        <taxon>Bacillota</taxon>
        <taxon>Bacilli</taxon>
        <taxon>Lactobacillales</taxon>
        <taxon>Enterococcaceae</taxon>
        <taxon>Enterococcus</taxon>
    </lineage>
</organism>
<keyword evidence="2" id="KW-1185">Reference proteome</keyword>
<accession>A0ABZ2ST55</accession>
<reference evidence="1 2" key="1">
    <citation type="submission" date="2024-03" db="EMBL/GenBank/DDBJ databases">
        <title>The Genome Sequence of Enterococcus sp. DIV1094.</title>
        <authorList>
            <consortium name="The Broad Institute Genomics Platform"/>
            <consortium name="The Broad Institute Microbial Omics Core"/>
            <consortium name="The Broad Institute Genomic Center for Infectious Diseases"/>
            <person name="Earl A."/>
            <person name="Manson A."/>
            <person name="Gilmore M."/>
            <person name="Schwartman J."/>
            <person name="Shea T."/>
            <person name="Abouelleil A."/>
            <person name="Cao P."/>
            <person name="Chapman S."/>
            <person name="Cusick C."/>
            <person name="Young S."/>
            <person name="Neafsey D."/>
            <person name="Nusbaum C."/>
            <person name="Birren B."/>
        </authorList>
    </citation>
    <scope>NUCLEOTIDE SEQUENCE [LARGE SCALE GENOMIC DNA]</scope>
    <source>
        <strain evidence="1 2">DIV1094</strain>
    </source>
</reference>
<dbReference type="RefSeq" id="WP_206855094.1">
    <property type="nucleotide sequence ID" value="NZ_CP147250.1"/>
</dbReference>
<dbReference type="EMBL" id="CP147250">
    <property type="protein sequence ID" value="WYJ78932.1"/>
    <property type="molecule type" value="Genomic_DNA"/>
</dbReference>
<evidence type="ECO:0000313" key="1">
    <source>
        <dbReference type="EMBL" id="WYJ78932.1"/>
    </source>
</evidence>